<name>A0ABD6TJH1_9BACI</name>
<accession>A0ABD6TJH1</accession>
<sequence>MKDVYSFVANNDNTIVGCDSYLLGSKDEAYEMATNLFGIFTDANNIEIFKYNNKKFVFFGSVEEKD</sequence>
<organism evidence="1 2">
    <name type="scientific">Bacillus pseudomycoides</name>
    <dbReference type="NCBI Taxonomy" id="64104"/>
    <lineage>
        <taxon>Bacteria</taxon>
        <taxon>Bacillati</taxon>
        <taxon>Bacillota</taxon>
        <taxon>Bacilli</taxon>
        <taxon>Bacillales</taxon>
        <taxon>Bacillaceae</taxon>
        <taxon>Bacillus</taxon>
        <taxon>Bacillus cereus group</taxon>
    </lineage>
</organism>
<protein>
    <submittedName>
        <fullName evidence="1">Uncharacterized protein</fullName>
    </submittedName>
</protein>
<dbReference type="Proteomes" id="UP000221918">
    <property type="component" value="Unassembled WGS sequence"/>
</dbReference>
<gene>
    <name evidence="1" type="ORF">COF81_02150</name>
</gene>
<evidence type="ECO:0000313" key="2">
    <source>
        <dbReference type="Proteomes" id="UP000221918"/>
    </source>
</evidence>
<evidence type="ECO:0000313" key="1">
    <source>
        <dbReference type="EMBL" id="PHF04237.1"/>
    </source>
</evidence>
<comment type="caution">
    <text evidence="1">The sequence shown here is derived from an EMBL/GenBank/DDBJ whole genome shotgun (WGS) entry which is preliminary data.</text>
</comment>
<dbReference type="RefSeq" id="WP_098802692.1">
    <property type="nucleotide sequence ID" value="NZ_NUTL01000011.1"/>
</dbReference>
<dbReference type="AlphaFoldDB" id="A0ABD6TJH1"/>
<reference evidence="1 2" key="1">
    <citation type="submission" date="2017-09" db="EMBL/GenBank/DDBJ databases">
        <title>Large-scale bioinformatics analysis of Bacillus genomes uncovers conserved roles of natural products in bacterial physiology.</title>
        <authorList>
            <consortium name="Agbiome Team Llc"/>
            <person name="Bleich R.M."/>
            <person name="Grubbs K.J."/>
            <person name="Santa Maria K.C."/>
            <person name="Allen S.E."/>
            <person name="Farag S."/>
            <person name="Shank E.A."/>
            <person name="Bowers A."/>
        </authorList>
    </citation>
    <scope>NUCLEOTIDE SEQUENCE [LARGE SCALE GENOMIC DNA]</scope>
    <source>
        <strain evidence="1 2">AFS037265</strain>
    </source>
</reference>
<dbReference type="EMBL" id="NUTL01000011">
    <property type="protein sequence ID" value="PHF04237.1"/>
    <property type="molecule type" value="Genomic_DNA"/>
</dbReference>
<proteinExistence type="predicted"/>